<gene>
    <name evidence="17" type="ORF">A4U43_C04F33100</name>
</gene>
<comment type="PTM">
    <text evidence="14">Is synthesized initially as an inactive proenzyme. Formation of the active enzyme involves a self-maturation process in which the active site pyruvoyl group is generated from an internal serine residue via an autocatalytic post-translational modification. Two non-identical subunits are generated from the proenzyme in this reaction, and the pyruvate is formed at the N-terminus of the alpha chain, which is derived from the carboxyl end of the proenzyme. The autoendoproteolytic cleavage occurs by a canonical serine protease mechanism, in which the side chain hydroxyl group of the serine supplies its oxygen atom to form the C-terminus of the beta chain, while the remainder of the serine residue undergoes an oxidative deamination to produce ammonia and the pyruvoyl prosthetic group on the alpha chain. During this reaction, the Ser that is part of the protease active site of the proenzyme becomes the pyruvoyl prosthetic group, which constitutes an essential element of the active site of the mature decarboxylase.</text>
</comment>
<keyword evidence="18" id="KW-1185">Reference proteome</keyword>
<keyword evidence="8 14" id="KW-0443">Lipid metabolism</keyword>
<evidence type="ECO:0000313" key="18">
    <source>
        <dbReference type="Proteomes" id="UP000243459"/>
    </source>
</evidence>
<comment type="subunit">
    <text evidence="14">Heterodimer of a large membrane-associated beta subunit and a small pyruvoyl-containing alpha subunit.</text>
</comment>
<dbReference type="PANTHER" id="PTHR42706">
    <property type="entry name" value="FORMYLTETRAHYDROFOLATE DEFORMYLASE"/>
    <property type="match status" value="1"/>
</dbReference>
<evidence type="ECO:0000256" key="10">
    <source>
        <dbReference type="ARBA" id="ARBA00023209"/>
    </source>
</evidence>
<dbReference type="AlphaFoldDB" id="A0A5P1F5G4"/>
<comment type="cofactor">
    <cofactor evidence="14">
        <name>pyruvate</name>
        <dbReference type="ChEBI" id="CHEBI:15361"/>
    </cofactor>
    <text evidence="14">Binds 1 pyruvoyl group covalently per subunit.</text>
</comment>
<dbReference type="GO" id="GO:0006730">
    <property type="term" value="P:one-carbon metabolic process"/>
    <property type="evidence" value="ECO:0007669"/>
    <property type="project" value="UniProtKB-KW"/>
</dbReference>
<evidence type="ECO:0000256" key="7">
    <source>
        <dbReference type="ARBA" id="ARBA00022989"/>
    </source>
</evidence>
<feature type="active site" description="Charge relay system; for autoendoproteolytic cleavage activity" evidence="14">
    <location>
        <position position="470"/>
    </location>
</feature>
<evidence type="ECO:0000256" key="11">
    <source>
        <dbReference type="ARBA" id="ARBA00023239"/>
    </source>
</evidence>
<dbReference type="PROSITE" id="PS00373">
    <property type="entry name" value="GART"/>
    <property type="match status" value="1"/>
</dbReference>
<comment type="catalytic activity">
    <reaction evidence="14">
        <text>a 1,2-diacyl-sn-glycero-3-phospho-L-serine + H(+) = a 1,2-diacyl-sn-glycero-3-phosphoethanolamine + CO2</text>
        <dbReference type="Rhea" id="RHEA:20828"/>
        <dbReference type="ChEBI" id="CHEBI:15378"/>
        <dbReference type="ChEBI" id="CHEBI:16526"/>
        <dbReference type="ChEBI" id="CHEBI:57262"/>
        <dbReference type="ChEBI" id="CHEBI:64612"/>
        <dbReference type="EC" id="4.1.1.65"/>
    </reaction>
</comment>
<dbReference type="InterPro" id="IPR001555">
    <property type="entry name" value="GART_AS"/>
</dbReference>
<feature type="active site" description="Schiff-base intermediate with substrate; via pyruvic acid; for decarboxylase activity" evidence="14">
    <location>
        <position position="470"/>
    </location>
</feature>
<dbReference type="CDD" id="cd08648">
    <property type="entry name" value="FMT_core_Formyl-FH4-Hydrolase_C"/>
    <property type="match status" value="1"/>
</dbReference>
<keyword evidence="10 14" id="KW-0594">Phospholipid biosynthesis</keyword>
<keyword evidence="5 14" id="KW-0210">Decarboxylase</keyword>
<keyword evidence="7 14" id="KW-1133">Transmembrane helix</keyword>
<dbReference type="Proteomes" id="UP000243459">
    <property type="component" value="Chromosome 4"/>
</dbReference>
<comment type="function">
    <text evidence="14">Catalyzes the formation of phosphatidylethanolamine (PtdEtn) from phosphatidylserine (PtdSer). Plays a central role in phospholipid metabolism and in the interorganelle trafficking of phosphatidylserine.</text>
</comment>
<feature type="modified residue" description="Pyruvic acid (Ser); by autocatalysis" evidence="14">
    <location>
        <position position="470"/>
    </location>
</feature>
<keyword evidence="14" id="KW-0865">Zymogen</keyword>
<dbReference type="InterPro" id="IPR041729">
    <property type="entry name" value="Formyl-FH4-Hydrolase_C"/>
</dbReference>
<dbReference type="GO" id="GO:0016540">
    <property type="term" value="P:protein autoprocessing"/>
    <property type="evidence" value="ECO:0007669"/>
    <property type="project" value="UniProtKB-UniRule"/>
</dbReference>
<feature type="active site" description="Charge relay system; for autoendoproteolytic cleavage activity" evidence="14">
    <location>
        <position position="258"/>
    </location>
</feature>
<reference evidence="18" key="1">
    <citation type="journal article" date="2017" name="Nat. Commun.">
        <title>The asparagus genome sheds light on the origin and evolution of a young Y chromosome.</title>
        <authorList>
            <person name="Harkess A."/>
            <person name="Zhou J."/>
            <person name="Xu C."/>
            <person name="Bowers J.E."/>
            <person name="Van der Hulst R."/>
            <person name="Ayyampalayam S."/>
            <person name="Mercati F."/>
            <person name="Riccardi P."/>
            <person name="McKain M.R."/>
            <person name="Kakrana A."/>
            <person name="Tang H."/>
            <person name="Ray J."/>
            <person name="Groenendijk J."/>
            <person name="Arikit S."/>
            <person name="Mathioni S.M."/>
            <person name="Nakano M."/>
            <person name="Shan H."/>
            <person name="Telgmann-Rauber A."/>
            <person name="Kanno A."/>
            <person name="Yue Z."/>
            <person name="Chen H."/>
            <person name="Li W."/>
            <person name="Chen Y."/>
            <person name="Xu X."/>
            <person name="Zhang Y."/>
            <person name="Luo S."/>
            <person name="Chen H."/>
            <person name="Gao J."/>
            <person name="Mao Z."/>
            <person name="Pires J.C."/>
            <person name="Luo M."/>
            <person name="Kudrna D."/>
            <person name="Wing R.A."/>
            <person name="Meyers B.C."/>
            <person name="Yi K."/>
            <person name="Kong H."/>
            <person name="Lavrijsen P."/>
            <person name="Sunseri F."/>
            <person name="Falavigna A."/>
            <person name="Ye Y."/>
            <person name="Leebens-Mack J.H."/>
            <person name="Chen G."/>
        </authorList>
    </citation>
    <scope>NUCLEOTIDE SEQUENCE [LARGE SCALE GENOMIC DNA]</scope>
    <source>
        <strain evidence="18">cv. DH0086</strain>
    </source>
</reference>
<evidence type="ECO:0000256" key="8">
    <source>
        <dbReference type="ARBA" id="ARBA00023098"/>
    </source>
</evidence>
<evidence type="ECO:0000256" key="12">
    <source>
        <dbReference type="ARBA" id="ARBA00023264"/>
    </source>
</evidence>
<keyword evidence="6" id="KW-0378">Hydrolase</keyword>
<evidence type="ECO:0000256" key="6">
    <source>
        <dbReference type="ARBA" id="ARBA00022801"/>
    </source>
</evidence>
<dbReference type="GO" id="GO:0005743">
    <property type="term" value="C:mitochondrial inner membrane"/>
    <property type="evidence" value="ECO:0007669"/>
    <property type="project" value="UniProtKB-SubCell"/>
</dbReference>
<evidence type="ECO:0000256" key="14">
    <source>
        <dbReference type="HAMAP-Rule" id="MF_03208"/>
    </source>
</evidence>
<dbReference type="InterPro" id="IPR003817">
    <property type="entry name" value="PS_Dcarbxylase"/>
</dbReference>
<proteinExistence type="inferred from homology"/>
<comment type="pathway">
    <text evidence="1">Lipid metabolism.</text>
</comment>
<dbReference type="Gene3D" id="3.40.50.170">
    <property type="entry name" value="Formyl transferase, N-terminal domain"/>
    <property type="match status" value="1"/>
</dbReference>
<dbReference type="OMA" id="IPNTHVM"/>
<feature type="topological domain" description="Mitochondrial intermembrane" evidence="14">
    <location>
        <begin position="158"/>
        <end position="788"/>
    </location>
</feature>
<keyword evidence="2 14" id="KW-0444">Lipid biosynthesis</keyword>
<evidence type="ECO:0000256" key="13">
    <source>
        <dbReference type="ARBA" id="ARBA00023317"/>
    </source>
</evidence>
<comment type="subcellular location">
    <molecule>Phosphatidylserine decarboxylase 1 beta chain</molecule>
    <subcellularLocation>
        <location evidence="14">Mitochondrion inner membrane</location>
        <topology evidence="14">Single-pass membrane protein</topology>
        <orientation evidence="14">Intermembrane side</orientation>
    </subcellularLocation>
</comment>
<evidence type="ECO:0000256" key="4">
    <source>
        <dbReference type="ARBA" id="ARBA00022692"/>
    </source>
</evidence>
<dbReference type="PRINTS" id="PR01575">
    <property type="entry name" value="FFH4HYDRLASE"/>
</dbReference>
<keyword evidence="13 14" id="KW-0670">Pyruvate</keyword>
<dbReference type="GO" id="GO:0006189">
    <property type="term" value="P:'de novo' IMP biosynthetic process"/>
    <property type="evidence" value="ECO:0007669"/>
    <property type="project" value="InterPro"/>
</dbReference>
<comment type="similarity">
    <text evidence="14">Belongs to the phosphatidylserine decarboxylase family. PSD-B subfamily. Eukaryotic type I sub-subfamily.</text>
</comment>
<evidence type="ECO:0000256" key="3">
    <source>
        <dbReference type="ARBA" id="ARBA00022563"/>
    </source>
</evidence>
<feature type="region of interest" description="Disordered" evidence="15">
    <location>
        <begin position="109"/>
        <end position="138"/>
    </location>
</feature>
<keyword evidence="12 14" id="KW-1208">Phospholipid metabolism</keyword>
<dbReference type="NCBIfam" id="NF004684">
    <property type="entry name" value="PRK06027.1"/>
    <property type="match status" value="1"/>
</dbReference>
<protein>
    <recommendedName>
        <fullName evidence="14">Phosphatidylserine decarboxylase proenzyme 1, mitochondrial</fullName>
        <ecNumber evidence="14">4.1.1.65</ecNumber>
    </recommendedName>
    <component>
        <recommendedName>
            <fullName evidence="14">Phosphatidylserine decarboxylase 1 beta chain</fullName>
        </recommendedName>
    </component>
    <component>
        <recommendedName>
            <fullName evidence="14">Phosphatidylserine decarboxylase 1 alpha chain</fullName>
        </recommendedName>
    </component>
</protein>
<dbReference type="PANTHER" id="PTHR42706:SF1">
    <property type="entry name" value="FORMYLTETRAHYDROFOLATE DEFORMYLASE 2, MITOCHONDRIAL"/>
    <property type="match status" value="1"/>
</dbReference>
<dbReference type="GO" id="GO:0006646">
    <property type="term" value="P:phosphatidylethanolamine biosynthetic process"/>
    <property type="evidence" value="ECO:0007669"/>
    <property type="project" value="UniProtKB-UniRule"/>
</dbReference>
<keyword evidence="14" id="KW-0999">Mitochondrion inner membrane</keyword>
<sequence>MTKEAQAIQQIAASQANQTATSRDLHKQTTKFIKGPSVTVEGVYRRKGGLLAEATIRMQGRMQGGRFIPSRPPKYYTNQKVNANINYSHIASNAPSTVIQDAPSYAPSSVTQAATAHTPSSDPSTKTKIPSRKLASSTQPLPTASHLIALITAIIKVEDMKEKGIEVEFAPDAKAAFLRLLPLRSVSRFWGFLMSLEIPVLLRPSVYKAWARAFHSNLEEASLPLENYASLQEFFIRSLKEGSRPVDPDPNCLVSPVDGTVLRYGELRGPRAMIEQVKGFSYSASSLLGVNSSLHEVVNEDAQEDCSEQSITEELAKRSWWRISLASPKLQNPISSRPKKGVFYCVLYLNPGDYHRVHSPTDWNVFRRRHFSGRLFPVNERATRTIRNLYVENERVILEGRWGEGFMAIAAVGSTNVGSIKVFTEPELRTNRPKWRLLSSDPPNEKIYEPEGIGIMLKKGDEVAVFNMGSTVVLVFEAPISESRGENDPASEFKFCIRYGERVRMGQAIGRRDVVGIMAKLSECIAQRGANLHSVDVFVPENKHVFYSRSEFAFDPAYWPRNMMDSDFTNLSRFFNAEKSIVRVPDLDPKYKIAVLASKQDHCLVDLLHRWQEGRLPVDINCVISNHDRIPNTHVMRFLERHGIPYHYLPTTARNKREEEILDLVEDTDFLVLARYMQVLSKGFLESYGKDIINIHHGLLPSFKGGNPSRQAYDAGVKLIGATTHFVTEELDAGPIIEQMVERVSHRDTLRSFVQKSESLEKQCLSKAIKSYCELRVLCYESNKTVVF</sequence>
<dbReference type="SUPFAM" id="SSF53328">
    <property type="entry name" value="Formyltransferase"/>
    <property type="match status" value="1"/>
</dbReference>
<feature type="domain" description="Formyl transferase N-terminal" evidence="16">
    <location>
        <begin position="592"/>
        <end position="769"/>
    </location>
</feature>
<keyword evidence="9 14" id="KW-0472">Membrane</keyword>
<dbReference type="Gramene" id="ONK73578">
    <property type="protein sequence ID" value="ONK73578"/>
    <property type="gene ID" value="A4U43_C04F33100"/>
</dbReference>
<dbReference type="InterPro" id="IPR033177">
    <property type="entry name" value="PSD-B"/>
</dbReference>
<evidence type="ECO:0000259" key="16">
    <source>
        <dbReference type="Pfam" id="PF00551"/>
    </source>
</evidence>
<dbReference type="Gene3D" id="3.30.70.260">
    <property type="match status" value="1"/>
</dbReference>
<dbReference type="NCBIfam" id="TIGR00163">
    <property type="entry name" value="PS_decarb"/>
    <property type="match status" value="1"/>
</dbReference>
<dbReference type="Pfam" id="PF02666">
    <property type="entry name" value="PS_Dcarbxylase"/>
    <property type="match status" value="1"/>
</dbReference>
<dbReference type="InterPro" id="IPR002376">
    <property type="entry name" value="Formyl_transf_N"/>
</dbReference>
<feature type="chain" id="PRO_5024522044" description="Phosphatidylserine decarboxylase 1 beta chain" evidence="14">
    <location>
        <begin position="1"/>
        <end position="469"/>
    </location>
</feature>
<feature type="site" description="Cleavage (non-hydrolytic); by autocatalysis" evidence="14">
    <location>
        <begin position="469"/>
        <end position="470"/>
    </location>
</feature>
<dbReference type="EC" id="4.1.1.65" evidence="14"/>
<accession>A0A5P1F5G4</accession>
<keyword evidence="4 14" id="KW-0812">Transmembrane</keyword>
<evidence type="ECO:0000313" key="17">
    <source>
        <dbReference type="EMBL" id="ONK73578.1"/>
    </source>
</evidence>
<evidence type="ECO:0000256" key="5">
    <source>
        <dbReference type="ARBA" id="ARBA00022793"/>
    </source>
</evidence>
<evidence type="ECO:0000256" key="2">
    <source>
        <dbReference type="ARBA" id="ARBA00022516"/>
    </source>
</evidence>
<evidence type="ECO:0000256" key="15">
    <source>
        <dbReference type="SAM" id="MobiDB-lite"/>
    </source>
</evidence>
<feature type="active site" description="Charge relay system; for autoendoproteolytic cleavage activity" evidence="14">
    <location>
        <position position="358"/>
    </location>
</feature>
<evidence type="ECO:0000256" key="1">
    <source>
        <dbReference type="ARBA" id="ARBA00005189"/>
    </source>
</evidence>
<keyword evidence="11 14" id="KW-0456">Lyase</keyword>
<dbReference type="UniPathway" id="UPA00558">
    <property type="reaction ID" value="UER00616"/>
</dbReference>
<dbReference type="GO" id="GO:0004609">
    <property type="term" value="F:phosphatidylserine decarboxylase activity"/>
    <property type="evidence" value="ECO:0007669"/>
    <property type="project" value="UniProtKB-UniRule"/>
</dbReference>
<dbReference type="InterPro" id="IPR036477">
    <property type="entry name" value="Formyl_transf_N_sf"/>
</dbReference>
<dbReference type="GO" id="GO:0008864">
    <property type="term" value="F:formyltetrahydrofolate deformylase activity"/>
    <property type="evidence" value="ECO:0007669"/>
    <property type="project" value="InterPro"/>
</dbReference>
<dbReference type="HAMAP" id="MF_03208">
    <property type="entry name" value="PS_decarb_PSD_B_type1_euk"/>
    <property type="match status" value="1"/>
</dbReference>
<dbReference type="InterPro" id="IPR033661">
    <property type="entry name" value="PSD_type1_euk"/>
</dbReference>
<keyword evidence="3" id="KW-0554">One-carbon metabolism</keyword>
<dbReference type="Pfam" id="PF00551">
    <property type="entry name" value="Formyl_trans_N"/>
    <property type="match status" value="1"/>
</dbReference>
<keyword evidence="14" id="KW-0496">Mitochondrion</keyword>
<comment type="subcellular location">
    <molecule>Phosphatidylserine decarboxylase 1 alpha chain</molecule>
    <subcellularLocation>
        <location evidence="14">Mitochondrion inner membrane</location>
        <topology evidence="14">Peripheral membrane protein</topology>
        <orientation evidence="14">Intermembrane side</orientation>
    </subcellularLocation>
    <text evidence="14">Anchored to the mitochondrial inner membrane through its interaction with the integral membrane beta chain.</text>
</comment>
<feature type="topological domain" description="Mitochondrial matrix" evidence="14">
    <location>
        <begin position="1"/>
        <end position="138"/>
    </location>
</feature>
<evidence type="ECO:0000256" key="9">
    <source>
        <dbReference type="ARBA" id="ARBA00023136"/>
    </source>
</evidence>
<organism evidence="17 18">
    <name type="scientific">Asparagus officinalis</name>
    <name type="common">Garden asparagus</name>
    <dbReference type="NCBI Taxonomy" id="4686"/>
    <lineage>
        <taxon>Eukaryota</taxon>
        <taxon>Viridiplantae</taxon>
        <taxon>Streptophyta</taxon>
        <taxon>Embryophyta</taxon>
        <taxon>Tracheophyta</taxon>
        <taxon>Spermatophyta</taxon>
        <taxon>Magnoliopsida</taxon>
        <taxon>Liliopsida</taxon>
        <taxon>Asparagales</taxon>
        <taxon>Asparagaceae</taxon>
        <taxon>Asparagoideae</taxon>
        <taxon>Asparagus</taxon>
    </lineage>
</organism>
<name>A0A5P1F5G4_ASPOF</name>
<dbReference type="InterPro" id="IPR004810">
    <property type="entry name" value="PurU"/>
</dbReference>
<dbReference type="EMBL" id="CM007384">
    <property type="protein sequence ID" value="ONK73578.1"/>
    <property type="molecule type" value="Genomic_DNA"/>
</dbReference>
<comment type="pathway">
    <text evidence="14">Phospholipid metabolism; phosphatidylethanolamine biosynthesis; phosphatidylethanolamine from CDP-diacylglycerol: step 2/2.</text>
</comment>
<feature type="chain" id="PRO_5024522043" description="Phosphatidylserine decarboxylase 1 alpha chain" evidence="14">
    <location>
        <begin position="470"/>
        <end position="788"/>
    </location>
</feature>